<feature type="region of interest" description="Disordered" evidence="2">
    <location>
        <begin position="86"/>
        <end position="115"/>
    </location>
</feature>
<comment type="caution">
    <text evidence="4">The sequence shown here is derived from an EMBL/GenBank/DDBJ whole genome shotgun (WGS) entry which is preliminary data.</text>
</comment>
<feature type="region of interest" description="Disordered" evidence="2">
    <location>
        <begin position="194"/>
        <end position="231"/>
    </location>
</feature>
<feature type="region of interest" description="Disordered" evidence="2">
    <location>
        <begin position="1"/>
        <end position="27"/>
    </location>
</feature>
<evidence type="ECO:0000313" key="5">
    <source>
        <dbReference type="Proteomes" id="UP000770015"/>
    </source>
</evidence>
<dbReference type="GO" id="GO:0008270">
    <property type="term" value="F:zinc ion binding"/>
    <property type="evidence" value="ECO:0007669"/>
    <property type="project" value="UniProtKB-KW"/>
</dbReference>
<evidence type="ECO:0000256" key="1">
    <source>
        <dbReference type="PROSITE-ProRule" id="PRU00042"/>
    </source>
</evidence>
<proteinExistence type="predicted"/>
<dbReference type="PROSITE" id="PS50157">
    <property type="entry name" value="ZINC_FINGER_C2H2_2"/>
    <property type="match status" value="1"/>
</dbReference>
<sequence>MLFEDGLEQPETSESFELCEQPGPFEQPILPEQLVPLEWRHSSNPDEILAQDALRKPPWNHQQSNYLLRPPLSGLPSGALLQESLASAARPSRFPPPPSSQESQPEGSQSSMRCHECGKGLGSLKALHRHQATVAVHQDEEDGVFVCKCGSTTKRKDNFKSRHFKKCPKKHLHSASDVYTCICDYKDGSSTSMEQHLKSCPRQNRPGRPNRSASSPQSSSNNRLLPNGSFY</sequence>
<reference evidence="4" key="1">
    <citation type="journal article" date="2021" name="Nat. Commun.">
        <title>Genetic determinants of endophytism in the Arabidopsis root mycobiome.</title>
        <authorList>
            <person name="Mesny F."/>
            <person name="Miyauchi S."/>
            <person name="Thiergart T."/>
            <person name="Pickel B."/>
            <person name="Atanasova L."/>
            <person name="Karlsson M."/>
            <person name="Huettel B."/>
            <person name="Barry K.W."/>
            <person name="Haridas S."/>
            <person name="Chen C."/>
            <person name="Bauer D."/>
            <person name="Andreopoulos W."/>
            <person name="Pangilinan J."/>
            <person name="LaButti K."/>
            <person name="Riley R."/>
            <person name="Lipzen A."/>
            <person name="Clum A."/>
            <person name="Drula E."/>
            <person name="Henrissat B."/>
            <person name="Kohler A."/>
            <person name="Grigoriev I.V."/>
            <person name="Martin F.M."/>
            <person name="Hacquard S."/>
        </authorList>
    </citation>
    <scope>NUCLEOTIDE SEQUENCE</scope>
    <source>
        <strain evidence="4">MPI-SDFR-AT-0117</strain>
    </source>
</reference>
<dbReference type="EMBL" id="JAGSXJ010000031">
    <property type="protein sequence ID" value="KAH6669684.1"/>
    <property type="molecule type" value="Genomic_DNA"/>
</dbReference>
<evidence type="ECO:0000259" key="3">
    <source>
        <dbReference type="PROSITE" id="PS50157"/>
    </source>
</evidence>
<keyword evidence="5" id="KW-1185">Reference proteome</keyword>
<evidence type="ECO:0000313" key="4">
    <source>
        <dbReference type="EMBL" id="KAH6669684.1"/>
    </source>
</evidence>
<dbReference type="InterPro" id="IPR013087">
    <property type="entry name" value="Znf_C2H2_type"/>
</dbReference>
<protein>
    <recommendedName>
        <fullName evidence="3">C2H2-type domain-containing protein</fullName>
    </recommendedName>
</protein>
<dbReference type="Proteomes" id="UP000770015">
    <property type="component" value="Unassembled WGS sequence"/>
</dbReference>
<keyword evidence="1" id="KW-0479">Metal-binding</keyword>
<keyword evidence="1" id="KW-0863">Zinc-finger</keyword>
<dbReference type="AlphaFoldDB" id="A0A9P9A7S4"/>
<accession>A0A9P9A7S4</accession>
<feature type="compositionally biased region" description="Low complexity" evidence="2">
    <location>
        <begin position="209"/>
        <end position="231"/>
    </location>
</feature>
<dbReference type="OrthoDB" id="8922241at2759"/>
<feature type="compositionally biased region" description="Low complexity" evidence="2">
    <location>
        <begin position="100"/>
        <end position="111"/>
    </location>
</feature>
<keyword evidence="1" id="KW-0862">Zinc</keyword>
<evidence type="ECO:0000256" key="2">
    <source>
        <dbReference type="SAM" id="MobiDB-lite"/>
    </source>
</evidence>
<organism evidence="4 5">
    <name type="scientific">Plectosphaerella plurivora</name>
    <dbReference type="NCBI Taxonomy" id="936078"/>
    <lineage>
        <taxon>Eukaryota</taxon>
        <taxon>Fungi</taxon>
        <taxon>Dikarya</taxon>
        <taxon>Ascomycota</taxon>
        <taxon>Pezizomycotina</taxon>
        <taxon>Sordariomycetes</taxon>
        <taxon>Hypocreomycetidae</taxon>
        <taxon>Glomerellales</taxon>
        <taxon>Plectosphaerellaceae</taxon>
        <taxon>Plectosphaerella</taxon>
    </lineage>
</organism>
<gene>
    <name evidence="4" type="ORF">F5X68DRAFT_216000</name>
</gene>
<name>A0A9P9A7S4_9PEZI</name>
<feature type="domain" description="C2H2-type" evidence="3">
    <location>
        <begin position="112"/>
        <end position="142"/>
    </location>
</feature>